<dbReference type="AlphaFoldDB" id="A0A547QA37"/>
<dbReference type="InterPro" id="IPR055348">
    <property type="entry name" value="DctQ"/>
</dbReference>
<dbReference type="GO" id="GO:0005886">
    <property type="term" value="C:plasma membrane"/>
    <property type="evidence" value="ECO:0007669"/>
    <property type="project" value="UniProtKB-SubCell"/>
</dbReference>
<evidence type="ECO:0000256" key="5">
    <source>
        <dbReference type="ARBA" id="ARBA00022692"/>
    </source>
</evidence>
<evidence type="ECO:0000256" key="8">
    <source>
        <dbReference type="ARBA" id="ARBA00038436"/>
    </source>
</evidence>
<keyword evidence="5 9" id="KW-0812">Transmembrane</keyword>
<keyword evidence="3" id="KW-1003">Cell membrane</keyword>
<keyword evidence="7 9" id="KW-0472">Membrane</keyword>
<accession>A0A547QA37</accession>
<dbReference type="InterPro" id="IPR007387">
    <property type="entry name" value="TRAP_DctQ"/>
</dbReference>
<evidence type="ECO:0000256" key="6">
    <source>
        <dbReference type="ARBA" id="ARBA00022989"/>
    </source>
</evidence>
<dbReference type="OrthoDB" id="9153217at2"/>
<evidence type="ECO:0000313" key="12">
    <source>
        <dbReference type="Proteomes" id="UP000318590"/>
    </source>
</evidence>
<comment type="function">
    <text evidence="9">Part of the tripartite ATP-independent periplasmic (TRAP) transport system.</text>
</comment>
<organism evidence="11 12">
    <name type="scientific">Palleronia caenipelagi</name>
    <dbReference type="NCBI Taxonomy" id="2489174"/>
    <lineage>
        <taxon>Bacteria</taxon>
        <taxon>Pseudomonadati</taxon>
        <taxon>Pseudomonadota</taxon>
        <taxon>Alphaproteobacteria</taxon>
        <taxon>Rhodobacterales</taxon>
        <taxon>Roseobacteraceae</taxon>
        <taxon>Palleronia</taxon>
    </lineage>
</organism>
<comment type="caution">
    <text evidence="11">The sequence shown here is derived from an EMBL/GenBank/DDBJ whole genome shotgun (WGS) entry which is preliminary data.</text>
</comment>
<dbReference type="EMBL" id="VFSV01000002">
    <property type="protein sequence ID" value="TRD23255.1"/>
    <property type="molecule type" value="Genomic_DNA"/>
</dbReference>
<evidence type="ECO:0000256" key="7">
    <source>
        <dbReference type="ARBA" id="ARBA00023136"/>
    </source>
</evidence>
<dbReference type="PANTHER" id="PTHR35011:SF10">
    <property type="entry name" value="TRAP TRANSPORTER SMALL PERMEASE PROTEIN"/>
    <property type="match status" value="1"/>
</dbReference>
<keyword evidence="2 9" id="KW-0813">Transport</keyword>
<gene>
    <name evidence="11" type="ORF">FEV53_01475</name>
</gene>
<feature type="transmembrane region" description="Helical" evidence="9">
    <location>
        <begin position="15"/>
        <end position="34"/>
    </location>
</feature>
<sequence>METGLDRLIRNVERVVIWIAALGGIIVLIQMVWISYGVFTRYGLGKPDRLVTEATALLLFPVAFAGLAFALREDAMPKVTMLIDRFSPKVQHAIAILNHAIMLGVGMFFAYAGVSATIRSFNSGVASEILHWPRWWFWAPGATALVLFTLYVGLRLIRLIRSPAVEGEI</sequence>
<comment type="subcellular location">
    <subcellularLocation>
        <location evidence="1 9">Cell inner membrane</location>
        <topology evidence="1 9">Multi-pass membrane protein</topology>
    </subcellularLocation>
</comment>
<evidence type="ECO:0000313" key="11">
    <source>
        <dbReference type="EMBL" id="TRD23255.1"/>
    </source>
</evidence>
<feature type="transmembrane region" description="Helical" evidence="9">
    <location>
        <begin position="54"/>
        <end position="71"/>
    </location>
</feature>
<name>A0A547QA37_9RHOB</name>
<feature type="domain" description="Tripartite ATP-independent periplasmic transporters DctQ component" evidence="10">
    <location>
        <begin position="31"/>
        <end position="161"/>
    </location>
</feature>
<evidence type="ECO:0000256" key="9">
    <source>
        <dbReference type="RuleBase" id="RU369079"/>
    </source>
</evidence>
<evidence type="ECO:0000256" key="3">
    <source>
        <dbReference type="ARBA" id="ARBA00022475"/>
    </source>
</evidence>
<feature type="transmembrane region" description="Helical" evidence="9">
    <location>
        <begin position="135"/>
        <end position="154"/>
    </location>
</feature>
<evidence type="ECO:0000256" key="4">
    <source>
        <dbReference type="ARBA" id="ARBA00022519"/>
    </source>
</evidence>
<feature type="transmembrane region" description="Helical" evidence="9">
    <location>
        <begin position="92"/>
        <end position="115"/>
    </location>
</feature>
<keyword evidence="4 9" id="KW-0997">Cell inner membrane</keyword>
<evidence type="ECO:0000256" key="2">
    <source>
        <dbReference type="ARBA" id="ARBA00022448"/>
    </source>
</evidence>
<evidence type="ECO:0000259" key="10">
    <source>
        <dbReference type="Pfam" id="PF04290"/>
    </source>
</evidence>
<dbReference type="PANTHER" id="PTHR35011">
    <property type="entry name" value="2,3-DIKETO-L-GULONATE TRAP TRANSPORTER SMALL PERMEASE PROTEIN YIAM"/>
    <property type="match status" value="1"/>
</dbReference>
<proteinExistence type="inferred from homology"/>
<evidence type="ECO:0000256" key="1">
    <source>
        <dbReference type="ARBA" id="ARBA00004429"/>
    </source>
</evidence>
<dbReference type="GO" id="GO:0015740">
    <property type="term" value="P:C4-dicarboxylate transport"/>
    <property type="evidence" value="ECO:0007669"/>
    <property type="project" value="TreeGrafter"/>
</dbReference>
<dbReference type="RefSeq" id="WP_142833046.1">
    <property type="nucleotide sequence ID" value="NZ_VFSV01000002.1"/>
</dbReference>
<reference evidence="11 12" key="1">
    <citation type="submission" date="2019-06" db="EMBL/GenBank/DDBJ databases">
        <title>Paenimaribius caenipelagi gen. nov., sp. nov., isolated from a tidal flat.</title>
        <authorList>
            <person name="Yoon J.-H."/>
        </authorList>
    </citation>
    <scope>NUCLEOTIDE SEQUENCE [LARGE SCALE GENOMIC DNA]</scope>
    <source>
        <strain evidence="11 12">JBTF-M29</strain>
    </source>
</reference>
<keyword evidence="6 9" id="KW-1133">Transmembrane helix</keyword>
<dbReference type="Proteomes" id="UP000318590">
    <property type="component" value="Unassembled WGS sequence"/>
</dbReference>
<dbReference type="Pfam" id="PF04290">
    <property type="entry name" value="DctQ"/>
    <property type="match status" value="1"/>
</dbReference>
<keyword evidence="12" id="KW-1185">Reference proteome</keyword>
<comment type="subunit">
    <text evidence="9">The complex comprises the extracytoplasmic solute receptor protein and the two transmembrane proteins.</text>
</comment>
<dbReference type="GO" id="GO:0022857">
    <property type="term" value="F:transmembrane transporter activity"/>
    <property type="evidence" value="ECO:0007669"/>
    <property type="project" value="UniProtKB-UniRule"/>
</dbReference>
<protein>
    <recommendedName>
        <fullName evidence="9">TRAP transporter small permease protein</fullName>
    </recommendedName>
</protein>
<comment type="similarity">
    <text evidence="8 9">Belongs to the TRAP transporter small permease family.</text>
</comment>